<dbReference type="InterPro" id="IPR039535">
    <property type="entry name" value="ASST-like"/>
</dbReference>
<dbReference type="PANTHER" id="PTHR35340:SF5">
    <property type="entry name" value="ASST-DOMAIN-CONTAINING PROTEIN"/>
    <property type="match status" value="1"/>
</dbReference>
<accession>A0A9P6GIX5</accession>
<keyword evidence="3" id="KW-1185">Reference proteome</keyword>
<comment type="caution">
    <text evidence="2">The sequence shown here is derived from an EMBL/GenBank/DDBJ whole genome shotgun (WGS) entry which is preliminary data.</text>
</comment>
<dbReference type="EMBL" id="WJXW01000005">
    <property type="protein sequence ID" value="KAF9735928.1"/>
    <property type="molecule type" value="Genomic_DNA"/>
</dbReference>
<name>A0A9P6GIX5_9PLEO</name>
<organism evidence="2 3">
    <name type="scientific">Paraphaeosphaeria minitans</name>
    <dbReference type="NCBI Taxonomy" id="565426"/>
    <lineage>
        <taxon>Eukaryota</taxon>
        <taxon>Fungi</taxon>
        <taxon>Dikarya</taxon>
        <taxon>Ascomycota</taxon>
        <taxon>Pezizomycotina</taxon>
        <taxon>Dothideomycetes</taxon>
        <taxon>Pleosporomycetidae</taxon>
        <taxon>Pleosporales</taxon>
        <taxon>Massarineae</taxon>
        <taxon>Didymosphaeriaceae</taxon>
        <taxon>Paraphaeosphaeria</taxon>
    </lineage>
</organism>
<gene>
    <name evidence="2" type="ORF">PMIN01_05843</name>
</gene>
<dbReference type="Proteomes" id="UP000756921">
    <property type="component" value="Unassembled WGS sequence"/>
</dbReference>
<reference evidence="2" key="1">
    <citation type="journal article" date="2020" name="Mol. Plant Microbe Interact.">
        <title>Genome Sequence of the Biocontrol Agent Coniothyrium minitans strain Conio (IMI 134523).</title>
        <authorList>
            <person name="Patel D."/>
            <person name="Shittu T.A."/>
            <person name="Baroncelli R."/>
            <person name="Muthumeenakshi S."/>
            <person name="Osborne T.H."/>
            <person name="Janganan T.K."/>
            <person name="Sreenivasaprasad S."/>
        </authorList>
    </citation>
    <scope>NUCLEOTIDE SEQUENCE</scope>
    <source>
        <strain evidence="2">Conio</strain>
    </source>
</reference>
<evidence type="ECO:0000313" key="3">
    <source>
        <dbReference type="Proteomes" id="UP000756921"/>
    </source>
</evidence>
<evidence type="ECO:0000313" key="2">
    <source>
        <dbReference type="EMBL" id="KAF9735928.1"/>
    </source>
</evidence>
<feature type="chain" id="PRO_5040433164" description="Arylsulfotransferase" evidence="1">
    <location>
        <begin position="20"/>
        <end position="570"/>
    </location>
</feature>
<dbReference type="InterPro" id="IPR053143">
    <property type="entry name" value="Arylsulfate_ST"/>
</dbReference>
<keyword evidence="1" id="KW-0732">Signal</keyword>
<dbReference type="OrthoDB" id="5427350at2759"/>
<protein>
    <recommendedName>
        <fullName evidence="4">Arylsulfotransferase</fullName>
    </recommendedName>
</protein>
<dbReference type="AlphaFoldDB" id="A0A9P6GIX5"/>
<dbReference type="PANTHER" id="PTHR35340">
    <property type="entry name" value="PQQ ENZYME REPEAT PROTEIN-RELATED"/>
    <property type="match status" value="1"/>
</dbReference>
<evidence type="ECO:0000256" key="1">
    <source>
        <dbReference type="SAM" id="SignalP"/>
    </source>
</evidence>
<proteinExistence type="predicted"/>
<evidence type="ECO:0008006" key="4">
    <source>
        <dbReference type="Google" id="ProtNLM"/>
    </source>
</evidence>
<sequence>MGVKTLVLGAVAALRCVSAQDSVSFDLDTYGEGDASGTPYQTFRSNADAKPPQLQINKHETGLADGLVFIGVDGAPTSGQNWPTIWDFSPDRLGTLVWTGNYTEPFDFRTQTYRGEPVLTFWSGELLDGYGHGSYYILNQSYAEIAHFSAVGYEGLSDLHEFTITPDDTALVIVYTPKQADLSDVGGDQDGWIFECIFQEIGIDSGKLVFEWNASTHVGINETVNELGDAGSEGSPFDYFHMNSVLKDADGDYLVSGRVMDAVFKVSRSGDIIWRLGGKQSDFDVADDAVFAFQHDARWVDGNQTRMTIFDNGPTAAVGYSRGLLFDVDQHAKTVRLIREFHNGAKTFAKFEGSLQVLDPSSSNTNYLLGYGNQPFLAEFSPNGTLLLDAQFGATNAVNGYRTYKLPWTGKPTARPDIHLDADARTAYVSWNGATEVRRWDVYSADATNGTWRYAASAKRTGFETSVDLGGVRLGGYVRARAVGERGDALRWSRATDGKGMFDAEGDVDEGRNITSSSAVSTTAKATGSSAAGSKATVAASASAASGLAVRIGRGVVEKVVVAVVAVALV</sequence>
<feature type="signal peptide" evidence="1">
    <location>
        <begin position="1"/>
        <end position="19"/>
    </location>
</feature>
<dbReference type="Pfam" id="PF14269">
    <property type="entry name" value="Arylsulfotran_2"/>
    <property type="match status" value="1"/>
</dbReference>